<reference evidence="2" key="1">
    <citation type="submission" date="2020-05" db="EMBL/GenBank/DDBJ databases">
        <title>Phylogenomic resolution of chytrid fungi.</title>
        <authorList>
            <person name="Stajich J.E."/>
            <person name="Amses K."/>
            <person name="Simmons R."/>
            <person name="Seto K."/>
            <person name="Myers J."/>
            <person name="Bonds A."/>
            <person name="Quandt C.A."/>
            <person name="Barry K."/>
            <person name="Liu P."/>
            <person name="Grigoriev I."/>
            <person name="Longcore J.E."/>
            <person name="James T.Y."/>
        </authorList>
    </citation>
    <scope>NUCLEOTIDE SEQUENCE</scope>
    <source>
        <strain evidence="2">JEL0318</strain>
    </source>
</reference>
<evidence type="ECO:0008006" key="4">
    <source>
        <dbReference type="Google" id="ProtNLM"/>
    </source>
</evidence>
<dbReference type="Gene3D" id="3.90.640.10">
    <property type="entry name" value="Actin, Chain A, domain 4"/>
    <property type="match status" value="1"/>
</dbReference>
<evidence type="ECO:0000256" key="1">
    <source>
        <dbReference type="SAM" id="MobiDB-lite"/>
    </source>
</evidence>
<organism evidence="2 3">
    <name type="scientific">Rhizophlyctis rosea</name>
    <dbReference type="NCBI Taxonomy" id="64517"/>
    <lineage>
        <taxon>Eukaryota</taxon>
        <taxon>Fungi</taxon>
        <taxon>Fungi incertae sedis</taxon>
        <taxon>Chytridiomycota</taxon>
        <taxon>Chytridiomycota incertae sedis</taxon>
        <taxon>Chytridiomycetes</taxon>
        <taxon>Rhizophlyctidales</taxon>
        <taxon>Rhizophlyctidaceae</taxon>
        <taxon>Rhizophlyctis</taxon>
    </lineage>
</organism>
<name>A0AAD5SIT3_9FUNG</name>
<dbReference type="InterPro" id="IPR043129">
    <property type="entry name" value="ATPase_NBD"/>
</dbReference>
<feature type="region of interest" description="Disordered" evidence="1">
    <location>
        <begin position="1"/>
        <end position="20"/>
    </location>
</feature>
<dbReference type="Gene3D" id="3.30.420.40">
    <property type="match status" value="2"/>
</dbReference>
<dbReference type="Proteomes" id="UP001212841">
    <property type="component" value="Unassembled WGS sequence"/>
</dbReference>
<accession>A0AAD5SIT3</accession>
<sequence length="615" mass="67308">MQRTNVRAPERAQDIPTIPSLVTQPGAPMANLLSGSHRLLAQARGRACVAVDFGTSHSGFAYAYGSDGKIEGFYEWKDQLMSYAKTFTAIAYDGTGVTSWGYTAVKAATDNSMATARVCVLKKFKLLLHDHLAHHDSDARGSMAGRDVQKVIADYLGCMRLFILEVLQKKYGPTLTNDDIVWCLTVPAIWSDSAKANMRRAAAAAGYIDANDHSSSRLSLILEPEAAALFCCENIGQRKVADKEVIMTVDAGGGTADLTVHRVVEDKAAGGRILQELTAGTGALCGSTFIDERFIVWLGNKIGRNVIDRLKSEKLSGYWEVLRNWETLKRQFAGASTFTHSDHVSFTIPGALYNLMPQDTRENLEDSQDGISEEVFLTLADMKGLFDPVIANINDLIEAQLLACPRGLRVDAMLVVGGFAASKYLVTRLKEKFEGRVGRVLTPTDPGAAVVQGAVLYGLNPSMISTRRARSTYGLRVALPRYLVQNVNSADVFTHRENNEEWVWMYHPIVQKGQAIGAEEYYSDWIEPLYSSMTNLSVELFVVDEVVESGIGLLSAGKSFSDVSDTKKLGAVVAKDLSAGRDRTVEVRLYFGLTEVTMVSQVVSTEEEDKVVLAV</sequence>
<dbReference type="PANTHER" id="PTHR14187">
    <property type="entry name" value="ALPHA KINASE/ELONGATION FACTOR 2 KINASE"/>
    <property type="match status" value="1"/>
</dbReference>
<proteinExistence type="predicted"/>
<dbReference type="EMBL" id="JADGJD010000036">
    <property type="protein sequence ID" value="KAJ3056360.1"/>
    <property type="molecule type" value="Genomic_DNA"/>
</dbReference>
<dbReference type="AlphaFoldDB" id="A0AAD5SIT3"/>
<dbReference type="SUPFAM" id="SSF53067">
    <property type="entry name" value="Actin-like ATPase domain"/>
    <property type="match status" value="2"/>
</dbReference>
<protein>
    <recommendedName>
        <fullName evidence="4">Actin-like ATPase domain-containing protein</fullName>
    </recommendedName>
</protein>
<dbReference type="PANTHER" id="PTHR14187:SF5">
    <property type="entry name" value="HEAT SHOCK 70 KDA PROTEIN 12A"/>
    <property type="match status" value="1"/>
</dbReference>
<evidence type="ECO:0000313" key="3">
    <source>
        <dbReference type="Proteomes" id="UP001212841"/>
    </source>
</evidence>
<evidence type="ECO:0000313" key="2">
    <source>
        <dbReference type="EMBL" id="KAJ3056360.1"/>
    </source>
</evidence>
<gene>
    <name evidence="2" type="ORF">HK097_007197</name>
</gene>
<keyword evidence="3" id="KW-1185">Reference proteome</keyword>
<dbReference type="CDD" id="cd10229">
    <property type="entry name" value="ASKHA_NBD_HSP70_HSPA12"/>
    <property type="match status" value="1"/>
</dbReference>
<comment type="caution">
    <text evidence="2">The sequence shown here is derived from an EMBL/GenBank/DDBJ whole genome shotgun (WGS) entry which is preliminary data.</text>
</comment>